<dbReference type="AlphaFoldDB" id="A0A7H4MPC0"/>
<reference evidence="1 2" key="1">
    <citation type="submission" date="2018-06" db="EMBL/GenBank/DDBJ databases">
        <authorList>
            <consortium name="Pathogen Informatics"/>
            <person name="Doyle S."/>
        </authorList>
    </citation>
    <scope>NUCLEOTIDE SEQUENCE [LARGE SCALE GENOMIC DNA]</scope>
    <source>
        <strain evidence="1 2">NCTC9177</strain>
    </source>
</reference>
<dbReference type="Pfam" id="PF06069">
    <property type="entry name" value="PerC"/>
    <property type="match status" value="1"/>
</dbReference>
<sequence length="152" mass="17342">MNITQMAFEFIAKNPDQKMRDIIAAFPDCKPVSVKSAVYRLYTEGRLETKATSCGFIYRVINDASCCDDLQDDFKSRGNLEQEKAAKKLEERSLYRRAATVWHQLSTSSCSQKTLEYYIRQKNACLRKARMGKSHTECLLAVNYCGGDLCID</sequence>
<protein>
    <submittedName>
        <fullName evidence="1">PerC transcriptional activator</fullName>
    </submittedName>
</protein>
<proteinExistence type="predicted"/>
<dbReference type="Proteomes" id="UP000254545">
    <property type="component" value="Unassembled WGS sequence"/>
</dbReference>
<comment type="caution">
    <text evidence="1">The sequence shown here is derived from an EMBL/GenBank/DDBJ whole genome shotgun (WGS) entry which is preliminary data.</text>
</comment>
<accession>A0A7H4MPC0</accession>
<dbReference type="InterPro" id="IPR024684">
    <property type="entry name" value="Tscrpt_act_PerC/SfV_Orf40"/>
</dbReference>
<organism evidence="1 2">
    <name type="scientific">Klebsiella variicola</name>
    <dbReference type="NCBI Taxonomy" id="244366"/>
    <lineage>
        <taxon>Bacteria</taxon>
        <taxon>Pseudomonadati</taxon>
        <taxon>Pseudomonadota</taxon>
        <taxon>Gammaproteobacteria</taxon>
        <taxon>Enterobacterales</taxon>
        <taxon>Enterobacteriaceae</taxon>
        <taxon>Klebsiella/Raoultella group</taxon>
        <taxon>Klebsiella</taxon>
        <taxon>Klebsiella pneumoniae complex</taxon>
    </lineage>
</organism>
<name>A0A7H4MPC0_KLEVA</name>
<evidence type="ECO:0000313" key="2">
    <source>
        <dbReference type="Proteomes" id="UP000254545"/>
    </source>
</evidence>
<dbReference type="EMBL" id="UGKR01000003">
    <property type="protein sequence ID" value="STS92170.1"/>
    <property type="molecule type" value="Genomic_DNA"/>
</dbReference>
<gene>
    <name evidence="1" type="ORF">NCTC9177_06102</name>
</gene>
<evidence type="ECO:0000313" key="1">
    <source>
        <dbReference type="EMBL" id="STS92170.1"/>
    </source>
</evidence>
<dbReference type="RefSeq" id="WP_122463637.1">
    <property type="nucleotide sequence ID" value="NZ_UTAB01000026.1"/>
</dbReference>